<feature type="transmembrane region" description="Helical" evidence="7">
    <location>
        <begin position="6"/>
        <end position="23"/>
    </location>
</feature>
<evidence type="ECO:0000256" key="1">
    <source>
        <dbReference type="ARBA" id="ARBA00004651"/>
    </source>
</evidence>
<comment type="caution">
    <text evidence="8">The sequence shown here is derived from an EMBL/GenBank/DDBJ whole genome shotgun (WGS) entry which is preliminary data.</text>
</comment>
<reference evidence="8 9" key="1">
    <citation type="submission" date="2020-05" db="EMBL/GenBank/DDBJ databases">
        <authorList>
            <person name="Whitworth D."/>
        </authorList>
    </citation>
    <scope>NUCLEOTIDE SEQUENCE [LARGE SCALE GENOMIC DNA]</scope>
    <source>
        <strain evidence="8 9">AM005</strain>
    </source>
</reference>
<evidence type="ECO:0000256" key="4">
    <source>
        <dbReference type="ARBA" id="ARBA00022692"/>
    </source>
</evidence>
<dbReference type="PANTHER" id="PTHR33884:SF3">
    <property type="entry name" value="UPF0410 PROTEIN YMGE"/>
    <property type="match status" value="1"/>
</dbReference>
<dbReference type="GO" id="GO:0005886">
    <property type="term" value="C:plasma membrane"/>
    <property type="evidence" value="ECO:0007669"/>
    <property type="project" value="UniProtKB-SubCell"/>
</dbReference>
<sequence>MGICTWLVLGGIAGWLASIIKGTNARMGMFANIATGIVGAMIGGWVFSLMGGSGVTGFNLWSLLVATVGSVILITIVQAIRK</sequence>
<dbReference type="EMBL" id="JABFNT010000040">
    <property type="protein sequence ID" value="NOJ79552.1"/>
    <property type="molecule type" value="Genomic_DNA"/>
</dbReference>
<keyword evidence="5 7" id="KW-1133">Transmembrane helix</keyword>
<comment type="similarity">
    <text evidence="2">Belongs to the UPF0410 family.</text>
</comment>
<evidence type="ECO:0000256" key="6">
    <source>
        <dbReference type="ARBA" id="ARBA00023136"/>
    </source>
</evidence>
<organism evidence="8 9">
    <name type="scientific">Myxococcus xanthus</name>
    <dbReference type="NCBI Taxonomy" id="34"/>
    <lineage>
        <taxon>Bacteria</taxon>
        <taxon>Pseudomonadati</taxon>
        <taxon>Myxococcota</taxon>
        <taxon>Myxococcia</taxon>
        <taxon>Myxococcales</taxon>
        <taxon>Cystobacterineae</taxon>
        <taxon>Myxococcaceae</taxon>
        <taxon>Myxococcus</taxon>
    </lineage>
</organism>
<feature type="transmembrane region" description="Helical" evidence="7">
    <location>
        <begin position="30"/>
        <end position="48"/>
    </location>
</feature>
<keyword evidence="3" id="KW-1003">Cell membrane</keyword>
<protein>
    <submittedName>
        <fullName evidence="8">GlsB/YeaQ/YmgE family stress response membrane protein</fullName>
    </submittedName>
</protein>
<dbReference type="PANTHER" id="PTHR33884">
    <property type="entry name" value="UPF0410 PROTEIN YMGE"/>
    <property type="match status" value="1"/>
</dbReference>
<evidence type="ECO:0000313" key="8">
    <source>
        <dbReference type="EMBL" id="NOJ79552.1"/>
    </source>
</evidence>
<name>A0A7Y4IHZ5_MYXXA</name>
<gene>
    <name evidence="8" type="ORF">HNV28_14570</name>
</gene>
<feature type="transmembrane region" description="Helical" evidence="7">
    <location>
        <begin position="60"/>
        <end position="80"/>
    </location>
</feature>
<dbReference type="RefSeq" id="WP_171441813.1">
    <property type="nucleotide sequence ID" value="NZ_JABFNS010000027.1"/>
</dbReference>
<evidence type="ECO:0000256" key="7">
    <source>
        <dbReference type="SAM" id="Phobius"/>
    </source>
</evidence>
<proteinExistence type="inferred from homology"/>
<evidence type="ECO:0000313" key="9">
    <source>
        <dbReference type="Proteomes" id="UP000533080"/>
    </source>
</evidence>
<comment type="subcellular location">
    <subcellularLocation>
        <location evidence="1">Cell membrane</location>
        <topology evidence="1">Multi-pass membrane protein</topology>
    </subcellularLocation>
</comment>
<keyword evidence="6 7" id="KW-0472">Membrane</keyword>
<dbReference type="Proteomes" id="UP000533080">
    <property type="component" value="Unassembled WGS sequence"/>
</dbReference>
<evidence type="ECO:0000256" key="3">
    <source>
        <dbReference type="ARBA" id="ARBA00022475"/>
    </source>
</evidence>
<evidence type="ECO:0000256" key="5">
    <source>
        <dbReference type="ARBA" id="ARBA00022989"/>
    </source>
</evidence>
<keyword evidence="4 7" id="KW-0812">Transmembrane</keyword>
<dbReference type="InterPro" id="IPR007341">
    <property type="entry name" value="Transgly_assoc"/>
</dbReference>
<dbReference type="Pfam" id="PF04226">
    <property type="entry name" value="Transgly_assoc"/>
    <property type="match status" value="1"/>
</dbReference>
<dbReference type="AlphaFoldDB" id="A0A7Y4IHZ5"/>
<accession>A0A7Y4IHZ5</accession>
<evidence type="ECO:0000256" key="2">
    <source>
        <dbReference type="ARBA" id="ARBA00011006"/>
    </source>
</evidence>